<evidence type="ECO:0000259" key="8">
    <source>
        <dbReference type="Pfam" id="PF02777"/>
    </source>
</evidence>
<dbReference type="Gene3D" id="1.10.287.990">
    <property type="entry name" value="Fe,Mn superoxide dismutase (SOD) domain"/>
    <property type="match status" value="1"/>
</dbReference>
<evidence type="ECO:0000313" key="10">
    <source>
        <dbReference type="Proteomes" id="UP000034090"/>
    </source>
</evidence>
<keyword evidence="3 5" id="KW-0479">Metal-binding</keyword>
<feature type="binding site" evidence="5">
    <location>
        <position position="81"/>
    </location>
    <ligand>
        <name>Mn(2+)</name>
        <dbReference type="ChEBI" id="CHEBI:29035"/>
    </ligand>
</feature>
<accession>A0A0G1FQL0</accession>
<dbReference type="PANTHER" id="PTHR43595">
    <property type="entry name" value="37S RIBOSOMAL PROTEIN S26, MITOCHONDRIAL"/>
    <property type="match status" value="1"/>
</dbReference>
<dbReference type="InterPro" id="IPR019832">
    <property type="entry name" value="Mn/Fe_SOD_C"/>
</dbReference>
<dbReference type="GO" id="GO:0046872">
    <property type="term" value="F:metal ion binding"/>
    <property type="evidence" value="ECO:0007669"/>
    <property type="project" value="UniProtKB-KW"/>
</dbReference>
<reference evidence="9 10" key="1">
    <citation type="journal article" date="2015" name="Nature">
        <title>rRNA introns, odd ribosomes, and small enigmatic genomes across a large radiation of phyla.</title>
        <authorList>
            <person name="Brown C.T."/>
            <person name="Hug L.A."/>
            <person name="Thomas B.C."/>
            <person name="Sharon I."/>
            <person name="Castelle C.J."/>
            <person name="Singh A."/>
            <person name="Wilkins M.J."/>
            <person name="Williams K.H."/>
            <person name="Banfield J.F."/>
        </authorList>
    </citation>
    <scope>NUCLEOTIDE SEQUENCE [LARGE SCALE GENOMIC DNA]</scope>
</reference>
<comment type="function">
    <text evidence="6">Destroys radicals which are normally produced within the cells and which are toxic to biological systems.</text>
</comment>
<dbReference type="PATRIC" id="fig|1618578.3.peg.796"/>
<dbReference type="Proteomes" id="UP000034090">
    <property type="component" value="Unassembled WGS sequence"/>
</dbReference>
<feature type="domain" description="Manganese/iron superoxide dismutase N-terminal" evidence="7">
    <location>
        <begin position="2"/>
        <end position="88"/>
    </location>
</feature>
<dbReference type="SUPFAM" id="SSF46609">
    <property type="entry name" value="Fe,Mn superoxide dismutase (SOD), N-terminal domain"/>
    <property type="match status" value="1"/>
</dbReference>
<comment type="similarity">
    <text evidence="1 6">Belongs to the iron/manganese superoxide dismutase family.</text>
</comment>
<name>A0A0G1FQL0_9BACT</name>
<keyword evidence="4 6" id="KW-0560">Oxidoreductase</keyword>
<dbReference type="Gene3D" id="3.55.40.20">
    <property type="entry name" value="Iron/manganese superoxide dismutase, C-terminal domain"/>
    <property type="match status" value="1"/>
</dbReference>
<feature type="binding site" evidence="5">
    <location>
        <position position="26"/>
    </location>
    <ligand>
        <name>Mn(2+)</name>
        <dbReference type="ChEBI" id="CHEBI:29035"/>
    </ligand>
</feature>
<proteinExistence type="inferred from homology"/>
<dbReference type="SUPFAM" id="SSF54719">
    <property type="entry name" value="Fe,Mn superoxide dismutase (SOD), C-terminal domain"/>
    <property type="match status" value="1"/>
</dbReference>
<feature type="domain" description="Manganese/iron superoxide dismutase C-terminal" evidence="8">
    <location>
        <begin position="96"/>
        <end position="168"/>
    </location>
</feature>
<gene>
    <name evidence="9" type="ORF">UV74_C0013G0443</name>
</gene>
<dbReference type="InterPro" id="IPR019831">
    <property type="entry name" value="Mn/Fe_SOD_N"/>
</dbReference>
<comment type="catalytic activity">
    <reaction evidence="6">
        <text>2 superoxide + 2 H(+) = H2O2 + O2</text>
        <dbReference type="Rhea" id="RHEA:20696"/>
        <dbReference type="ChEBI" id="CHEBI:15378"/>
        <dbReference type="ChEBI" id="CHEBI:15379"/>
        <dbReference type="ChEBI" id="CHEBI:16240"/>
        <dbReference type="ChEBI" id="CHEBI:18421"/>
        <dbReference type="EC" id="1.15.1.1"/>
    </reaction>
</comment>
<evidence type="ECO:0000256" key="1">
    <source>
        <dbReference type="ARBA" id="ARBA00008714"/>
    </source>
</evidence>
<dbReference type="Pfam" id="PF00081">
    <property type="entry name" value="Sod_Fe_N"/>
    <property type="match status" value="1"/>
</dbReference>
<organism evidence="9 10">
    <name type="scientific">Candidatus Woesebacteria bacterium GW2011_GWB1_43_14</name>
    <dbReference type="NCBI Taxonomy" id="1618578"/>
    <lineage>
        <taxon>Bacteria</taxon>
        <taxon>Candidatus Woeseibacteriota</taxon>
    </lineage>
</organism>
<evidence type="ECO:0000256" key="6">
    <source>
        <dbReference type="RuleBase" id="RU000414"/>
    </source>
</evidence>
<dbReference type="InterPro" id="IPR036324">
    <property type="entry name" value="Mn/Fe_SOD_N_sf"/>
</dbReference>
<dbReference type="EMBL" id="LCFQ01000013">
    <property type="protein sequence ID" value="KKS97321.1"/>
    <property type="molecule type" value="Genomic_DNA"/>
</dbReference>
<evidence type="ECO:0000313" key="9">
    <source>
        <dbReference type="EMBL" id="KKS97321.1"/>
    </source>
</evidence>
<dbReference type="PRINTS" id="PR01703">
    <property type="entry name" value="MNSODISMTASE"/>
</dbReference>
<feature type="binding site" evidence="5">
    <location>
        <position position="164"/>
    </location>
    <ligand>
        <name>Mn(2+)</name>
        <dbReference type="ChEBI" id="CHEBI:29035"/>
    </ligand>
</feature>
<dbReference type="STRING" id="1618578.UV74_C0013G0443"/>
<evidence type="ECO:0000256" key="3">
    <source>
        <dbReference type="ARBA" id="ARBA00022723"/>
    </source>
</evidence>
<comment type="caution">
    <text evidence="9">The sequence shown here is derived from an EMBL/GenBank/DDBJ whole genome shotgun (WGS) entry which is preliminary data.</text>
</comment>
<feature type="binding site" evidence="5">
    <location>
        <position position="168"/>
    </location>
    <ligand>
        <name>Mn(2+)</name>
        <dbReference type="ChEBI" id="CHEBI:29035"/>
    </ligand>
</feature>
<dbReference type="InterPro" id="IPR001189">
    <property type="entry name" value="Mn/Fe_SOD"/>
</dbReference>
<dbReference type="InterPro" id="IPR036314">
    <property type="entry name" value="SOD_C_sf"/>
</dbReference>
<dbReference type="GO" id="GO:0004784">
    <property type="term" value="F:superoxide dismutase activity"/>
    <property type="evidence" value="ECO:0007669"/>
    <property type="project" value="UniProtKB-EC"/>
</dbReference>
<evidence type="ECO:0000256" key="4">
    <source>
        <dbReference type="ARBA" id="ARBA00023002"/>
    </source>
</evidence>
<evidence type="ECO:0000259" key="7">
    <source>
        <dbReference type="Pfam" id="PF00081"/>
    </source>
</evidence>
<dbReference type="AlphaFoldDB" id="A0A0G1FQL0"/>
<protein>
    <recommendedName>
        <fullName evidence="2 6">Superoxide dismutase</fullName>
        <ecNumber evidence="2 6">1.15.1.1</ecNumber>
    </recommendedName>
</protein>
<dbReference type="PIRSF" id="PIRSF000349">
    <property type="entry name" value="SODismutase"/>
    <property type="match status" value="1"/>
</dbReference>
<evidence type="ECO:0000256" key="2">
    <source>
        <dbReference type="ARBA" id="ARBA00012682"/>
    </source>
</evidence>
<dbReference type="FunFam" id="1.10.287.990:FF:000001">
    <property type="entry name" value="Superoxide dismutase"/>
    <property type="match status" value="1"/>
</dbReference>
<dbReference type="Pfam" id="PF02777">
    <property type="entry name" value="Sod_Fe_C"/>
    <property type="match status" value="1"/>
</dbReference>
<dbReference type="PANTHER" id="PTHR43595:SF2">
    <property type="entry name" value="SMALL RIBOSOMAL SUBUNIT PROTEIN MS42"/>
    <property type="match status" value="1"/>
</dbReference>
<dbReference type="EC" id="1.15.1.1" evidence="2 6"/>
<dbReference type="GO" id="GO:0005737">
    <property type="term" value="C:cytoplasm"/>
    <property type="evidence" value="ECO:0007669"/>
    <property type="project" value="TreeGrafter"/>
</dbReference>
<sequence>MHKLPDLPYPFDALEPYIDKKTMELHHGKHHAGYVEKLNLALENNKELLEKDIEGILRDIKSVPEEIRQTVVNSGGGHANHSFFWKIMGPKPKAGPEGKLFEALKSEFGSFDNFQEKFTEKALGVFGAGWAFLIINKDNKLELTRQSFQNSPLLYGNMPILGIDVWEH</sequence>
<evidence type="ECO:0000256" key="5">
    <source>
        <dbReference type="PIRSR" id="PIRSR000349-1"/>
    </source>
</evidence>